<dbReference type="GO" id="GO:0005524">
    <property type="term" value="F:ATP binding"/>
    <property type="evidence" value="ECO:0007669"/>
    <property type="project" value="UniProtKB-KW"/>
</dbReference>
<organism evidence="13 14">
    <name type="scientific">Wickerhamomyces mucosus</name>
    <dbReference type="NCBI Taxonomy" id="1378264"/>
    <lineage>
        <taxon>Eukaryota</taxon>
        <taxon>Fungi</taxon>
        <taxon>Dikarya</taxon>
        <taxon>Ascomycota</taxon>
        <taxon>Saccharomycotina</taxon>
        <taxon>Saccharomycetes</taxon>
        <taxon>Phaffomycetales</taxon>
        <taxon>Wickerhamomycetaceae</taxon>
        <taxon>Wickerhamomyces</taxon>
    </lineage>
</organism>
<dbReference type="SMART" id="SM00046">
    <property type="entry name" value="DAGKc"/>
    <property type="match status" value="1"/>
</dbReference>
<keyword evidence="2" id="KW-0808">Transferase</keyword>
<dbReference type="EMBL" id="JAEUBF010000796">
    <property type="protein sequence ID" value="KAH3674815.1"/>
    <property type="molecule type" value="Genomic_DNA"/>
</dbReference>
<evidence type="ECO:0000259" key="12">
    <source>
        <dbReference type="PROSITE" id="PS50146"/>
    </source>
</evidence>
<keyword evidence="7" id="KW-0472">Membrane</keyword>
<dbReference type="PROSITE" id="PS50146">
    <property type="entry name" value="DAGK"/>
    <property type="match status" value="1"/>
</dbReference>
<protein>
    <recommendedName>
        <fullName evidence="9">sphingosine kinase</fullName>
        <ecNumber evidence="9">2.7.1.91</ecNumber>
    </recommendedName>
</protein>
<comment type="subcellular location">
    <subcellularLocation>
        <location evidence="1">Endomembrane system</location>
    </subcellularLocation>
</comment>
<dbReference type="InterPro" id="IPR050187">
    <property type="entry name" value="Lipid_Phosphate_FormReg"/>
</dbReference>
<dbReference type="GO" id="GO:0046512">
    <property type="term" value="P:sphingosine biosynthetic process"/>
    <property type="evidence" value="ECO:0007669"/>
    <property type="project" value="TreeGrafter"/>
</dbReference>
<evidence type="ECO:0000256" key="10">
    <source>
        <dbReference type="ARBA" id="ARBA00052341"/>
    </source>
</evidence>
<proteinExistence type="predicted"/>
<dbReference type="Pfam" id="PF00781">
    <property type="entry name" value="DAGK_cat"/>
    <property type="match status" value="1"/>
</dbReference>
<comment type="catalytic activity">
    <reaction evidence="11">
        <text>sphinganine + ATP = sphinganine 1-phosphate + ADP + H(+)</text>
        <dbReference type="Rhea" id="RHEA:15465"/>
        <dbReference type="ChEBI" id="CHEBI:15378"/>
        <dbReference type="ChEBI" id="CHEBI:30616"/>
        <dbReference type="ChEBI" id="CHEBI:57817"/>
        <dbReference type="ChEBI" id="CHEBI:57939"/>
        <dbReference type="ChEBI" id="CHEBI:456216"/>
        <dbReference type="EC" id="2.7.1.91"/>
    </reaction>
    <physiologicalReaction direction="left-to-right" evidence="11">
        <dbReference type="Rhea" id="RHEA:15466"/>
    </physiologicalReaction>
</comment>
<evidence type="ECO:0000256" key="2">
    <source>
        <dbReference type="ARBA" id="ARBA00022679"/>
    </source>
</evidence>
<keyword evidence="3" id="KW-0547">Nucleotide-binding</keyword>
<evidence type="ECO:0000313" key="14">
    <source>
        <dbReference type="Proteomes" id="UP000769528"/>
    </source>
</evidence>
<dbReference type="InterPro" id="IPR001206">
    <property type="entry name" value="Diacylglycerol_kinase_cat_dom"/>
</dbReference>
<dbReference type="GO" id="GO:0005737">
    <property type="term" value="C:cytoplasm"/>
    <property type="evidence" value="ECO:0007669"/>
    <property type="project" value="UniProtKB-ARBA"/>
</dbReference>
<comment type="catalytic activity">
    <reaction evidence="8">
        <text>a sphingoid base + ATP = a sphingoid 1-phosphate + ADP + H(+)</text>
        <dbReference type="Rhea" id="RHEA:51496"/>
        <dbReference type="ChEBI" id="CHEBI:15378"/>
        <dbReference type="ChEBI" id="CHEBI:30616"/>
        <dbReference type="ChEBI" id="CHEBI:76941"/>
        <dbReference type="ChEBI" id="CHEBI:84410"/>
        <dbReference type="ChEBI" id="CHEBI:456216"/>
        <dbReference type="EC" id="2.7.1.91"/>
    </reaction>
</comment>
<dbReference type="GO" id="GO:0019722">
    <property type="term" value="P:calcium-mediated signaling"/>
    <property type="evidence" value="ECO:0007669"/>
    <property type="project" value="UniProtKB-ARBA"/>
</dbReference>
<evidence type="ECO:0000256" key="9">
    <source>
        <dbReference type="ARBA" id="ARBA00044037"/>
    </source>
</evidence>
<dbReference type="GO" id="GO:0012505">
    <property type="term" value="C:endomembrane system"/>
    <property type="evidence" value="ECO:0007669"/>
    <property type="project" value="UniProtKB-SubCell"/>
</dbReference>
<dbReference type="SUPFAM" id="SSF111331">
    <property type="entry name" value="NAD kinase/diacylglycerol kinase-like"/>
    <property type="match status" value="1"/>
</dbReference>
<evidence type="ECO:0000256" key="8">
    <source>
        <dbReference type="ARBA" id="ARBA00043822"/>
    </source>
</evidence>
<keyword evidence="6" id="KW-0443">Lipid metabolism</keyword>
<name>A0A9P8PNL8_9ASCO</name>
<keyword evidence="4" id="KW-0418">Kinase</keyword>
<evidence type="ECO:0000256" key="6">
    <source>
        <dbReference type="ARBA" id="ARBA00022919"/>
    </source>
</evidence>
<evidence type="ECO:0000256" key="1">
    <source>
        <dbReference type="ARBA" id="ARBA00004308"/>
    </source>
</evidence>
<dbReference type="OrthoDB" id="3853857at2759"/>
<evidence type="ECO:0000256" key="11">
    <source>
        <dbReference type="ARBA" id="ARBA00052914"/>
    </source>
</evidence>
<dbReference type="InterPro" id="IPR016064">
    <property type="entry name" value="NAD/diacylglycerol_kinase_sf"/>
</dbReference>
<feature type="domain" description="DAGKc" evidence="12">
    <location>
        <begin position="169"/>
        <end position="308"/>
    </location>
</feature>
<evidence type="ECO:0000256" key="7">
    <source>
        <dbReference type="ARBA" id="ARBA00023136"/>
    </source>
</evidence>
<dbReference type="Proteomes" id="UP000769528">
    <property type="component" value="Unassembled WGS sequence"/>
</dbReference>
<evidence type="ECO:0000256" key="4">
    <source>
        <dbReference type="ARBA" id="ARBA00022777"/>
    </source>
</evidence>
<accession>A0A9P8PNL8</accession>
<dbReference type="Gene3D" id="2.60.200.40">
    <property type="match status" value="1"/>
</dbReference>
<dbReference type="Gene3D" id="3.40.50.10330">
    <property type="entry name" value="Probable inorganic polyphosphate/atp-NAD kinase, domain 1"/>
    <property type="match status" value="1"/>
</dbReference>
<dbReference type="GO" id="GO:0016020">
    <property type="term" value="C:membrane"/>
    <property type="evidence" value="ECO:0007669"/>
    <property type="project" value="TreeGrafter"/>
</dbReference>
<dbReference type="GO" id="GO:0008481">
    <property type="term" value="F:sphingosine kinase activity"/>
    <property type="evidence" value="ECO:0007669"/>
    <property type="project" value="UniProtKB-EC"/>
</dbReference>
<comment type="catalytic activity">
    <reaction evidence="10">
        <text>(4R)-hydroxysphinganine + ATP = (4R)-hydroxysphinganine 1-phosphate + ADP + H(+)</text>
        <dbReference type="Rhea" id="RHEA:33563"/>
        <dbReference type="ChEBI" id="CHEBI:15378"/>
        <dbReference type="ChEBI" id="CHEBI:30616"/>
        <dbReference type="ChEBI" id="CHEBI:64124"/>
        <dbReference type="ChEBI" id="CHEBI:64795"/>
        <dbReference type="ChEBI" id="CHEBI:456216"/>
        <dbReference type="EC" id="2.7.1.91"/>
    </reaction>
    <physiologicalReaction direction="left-to-right" evidence="10">
        <dbReference type="Rhea" id="RHEA:33564"/>
    </physiologicalReaction>
</comment>
<evidence type="ECO:0000313" key="13">
    <source>
        <dbReference type="EMBL" id="KAH3674815.1"/>
    </source>
</evidence>
<evidence type="ECO:0000256" key="3">
    <source>
        <dbReference type="ARBA" id="ARBA00022741"/>
    </source>
</evidence>
<keyword evidence="6" id="KW-0746">Sphingolipid metabolism</keyword>
<dbReference type="AlphaFoldDB" id="A0A9P8PNL8"/>
<gene>
    <name evidence="13" type="ORF">WICMUC_003018</name>
</gene>
<keyword evidence="14" id="KW-1185">Reference proteome</keyword>
<sequence>MNSSINSSKTSLLRETSNTSKYKALRAVLGDEGIIIKDQFQISQDIDGSSSSLGCMYFLTGNEQSINIQYIPYKRILTVRDVDISLTSSISSSSNNLPSSSSQSNETGIYKNLQNEEHLVEIVFVRENKDHLIPTSIILQIDTILNNNSNNNKIDIVDKIYSLAYKNTKPKKSILILINPNGGRGKGLDLFNSRSKPIFEAAECKVEIKETQYYKHAIEIVQNIDINNYDIIACASGDGIPYEVLNGLYKRKDRAEAFNKLAITQLPCGSGNAMSESCHGTGEISYATLSTIKAVEATIDLMAITQHNEVTISFLSQSIGVIASADVDTEHLAFLGPVRFDLGVAYGVFTRAKYPCDVYIKFATKSKDELRNHYHSNLNLPLVNQIKEENFQLKYNANTEIPSDWEQIDTDLTDNLGIFYTGKMPYVSKNTQFFPTALPNDGTLDLVMMDSRTSILKQVPILLSVDKGSHIHAPEIHYSKILAYRLIPKIKQNGSLSIDGERYDYDEYQCEVLPNTAKILLNDGSFAETNF</sequence>
<reference evidence="13" key="1">
    <citation type="journal article" date="2021" name="Open Biol.">
        <title>Shared evolutionary footprints suggest mitochondrial oxidative damage underlies multiple complex I losses in fungi.</title>
        <authorList>
            <person name="Schikora-Tamarit M.A."/>
            <person name="Marcet-Houben M."/>
            <person name="Nosek J."/>
            <person name="Gabaldon T."/>
        </authorList>
    </citation>
    <scope>NUCLEOTIDE SEQUENCE</scope>
    <source>
        <strain evidence="13">CBS6341</strain>
    </source>
</reference>
<evidence type="ECO:0000256" key="5">
    <source>
        <dbReference type="ARBA" id="ARBA00022840"/>
    </source>
</evidence>
<comment type="caution">
    <text evidence="13">The sequence shown here is derived from an EMBL/GenBank/DDBJ whole genome shotgun (WGS) entry which is preliminary data.</text>
</comment>
<keyword evidence="5" id="KW-0067">ATP-binding</keyword>
<dbReference type="PANTHER" id="PTHR12358:SF31">
    <property type="entry name" value="ACYLGLYCEROL KINASE, MITOCHONDRIAL"/>
    <property type="match status" value="1"/>
</dbReference>
<dbReference type="FunFam" id="3.40.50.10330:FF:000005">
    <property type="entry name" value="Sphingosine kinase 2"/>
    <property type="match status" value="1"/>
</dbReference>
<dbReference type="PANTHER" id="PTHR12358">
    <property type="entry name" value="SPHINGOSINE KINASE"/>
    <property type="match status" value="1"/>
</dbReference>
<dbReference type="InterPro" id="IPR017438">
    <property type="entry name" value="ATP-NAD_kinase_N"/>
</dbReference>
<reference evidence="13" key="2">
    <citation type="submission" date="2021-01" db="EMBL/GenBank/DDBJ databases">
        <authorList>
            <person name="Schikora-Tamarit M.A."/>
        </authorList>
    </citation>
    <scope>NUCLEOTIDE SEQUENCE</scope>
    <source>
        <strain evidence="13">CBS6341</strain>
    </source>
</reference>
<dbReference type="EC" id="2.7.1.91" evidence="9"/>